<accession>A0ABR7LQD1</accession>
<dbReference type="Proteomes" id="UP000805614">
    <property type="component" value="Unassembled WGS sequence"/>
</dbReference>
<dbReference type="RefSeq" id="WP_187244073.1">
    <property type="nucleotide sequence ID" value="NZ_BAAAOK010000004.1"/>
</dbReference>
<keyword evidence="2" id="KW-1185">Reference proteome</keyword>
<evidence type="ECO:0000313" key="1">
    <source>
        <dbReference type="EMBL" id="MBC6467056.1"/>
    </source>
</evidence>
<sequence length="212" mass="24289">MEHPVTAEPWRALIDAIDYSVQFDRELTEAVVERITRALLREPLLDLTEAEEYQAITEALRSGSALTEPGTQAHGEREFRDFLRRLLRGMDAARPWPEPPFRTLGEARWTGFVAPVPLLRVHMDHVRTQDRLHRVFRRVDDGGRRLILLILRLRSGDEVALVTPWWPGSDDVAVLRRDRRRRPADDAVEEFLTATGIRPDEVAVLSEDTANG</sequence>
<name>A0ABR7LQD1_9ACTN</name>
<reference evidence="1 2" key="1">
    <citation type="submission" date="2020-06" db="EMBL/GenBank/DDBJ databases">
        <title>Actinomadura xiongansis sp. nov., isolated from soil of Baiyangdian.</title>
        <authorList>
            <person name="Zhang X."/>
        </authorList>
    </citation>
    <scope>NUCLEOTIDE SEQUENCE [LARGE SCALE GENOMIC DNA]</scope>
    <source>
        <strain evidence="1 2">HBUM206468</strain>
    </source>
</reference>
<dbReference type="EMBL" id="JABVEC010000011">
    <property type="protein sequence ID" value="MBC6467056.1"/>
    <property type="molecule type" value="Genomic_DNA"/>
</dbReference>
<evidence type="ECO:0000313" key="2">
    <source>
        <dbReference type="Proteomes" id="UP000805614"/>
    </source>
</evidence>
<comment type="caution">
    <text evidence="1">The sequence shown here is derived from an EMBL/GenBank/DDBJ whole genome shotgun (WGS) entry which is preliminary data.</text>
</comment>
<gene>
    <name evidence="1" type="ORF">HKK74_16320</name>
</gene>
<organism evidence="1 2">
    <name type="scientific">Actinomadura alba</name>
    <dbReference type="NCBI Taxonomy" id="406431"/>
    <lineage>
        <taxon>Bacteria</taxon>
        <taxon>Bacillati</taxon>
        <taxon>Actinomycetota</taxon>
        <taxon>Actinomycetes</taxon>
        <taxon>Streptosporangiales</taxon>
        <taxon>Thermomonosporaceae</taxon>
        <taxon>Actinomadura</taxon>
    </lineage>
</organism>
<protein>
    <submittedName>
        <fullName evidence="1">Uncharacterized protein</fullName>
    </submittedName>
</protein>
<proteinExistence type="predicted"/>